<keyword evidence="2" id="KW-0843">Virulence</keyword>
<dbReference type="Proteomes" id="UP000696280">
    <property type="component" value="Unassembled WGS sequence"/>
</dbReference>
<dbReference type="InterPro" id="IPR008701">
    <property type="entry name" value="NPP1"/>
</dbReference>
<dbReference type="PANTHER" id="PTHR33657">
    <property type="entry name" value="DOMAIN PROTEIN, PUTATIVE (AFU_ORTHOLOGUE AFUA_5G00600)-RELATED"/>
    <property type="match status" value="1"/>
</dbReference>
<dbReference type="EMBL" id="CAJVRL010000092">
    <property type="protein sequence ID" value="CAG8959721.1"/>
    <property type="molecule type" value="Genomic_DNA"/>
</dbReference>
<keyword evidence="3" id="KW-0732">Signal</keyword>
<dbReference type="OrthoDB" id="89086at2759"/>
<comment type="caution">
    <text evidence="4">The sequence shown here is derived from an EMBL/GenBank/DDBJ whole genome shotgun (WGS) entry which is preliminary data.</text>
</comment>
<proteinExistence type="inferred from homology"/>
<gene>
    <name evidence="4" type="ORF">HYFRA_00001627</name>
</gene>
<feature type="signal peptide" evidence="3">
    <location>
        <begin position="1"/>
        <end position="22"/>
    </location>
</feature>
<protein>
    <submittedName>
        <fullName evidence="4">Uncharacterized protein</fullName>
    </submittedName>
</protein>
<keyword evidence="5" id="KW-1185">Reference proteome</keyword>
<dbReference type="PANTHER" id="PTHR33657:SF8">
    <property type="entry name" value="DOMAIN PROTEIN, PUTATIVE (AFU_ORTHOLOGUE AFUA_5G00600)-RELATED"/>
    <property type="match status" value="1"/>
</dbReference>
<evidence type="ECO:0000313" key="5">
    <source>
        <dbReference type="Proteomes" id="UP000696280"/>
    </source>
</evidence>
<evidence type="ECO:0000256" key="3">
    <source>
        <dbReference type="SAM" id="SignalP"/>
    </source>
</evidence>
<accession>A0A9N9PU04</accession>
<evidence type="ECO:0000256" key="1">
    <source>
        <dbReference type="ARBA" id="ARBA00009520"/>
    </source>
</evidence>
<comment type="similarity">
    <text evidence="1">Belongs to the Necrosis inducing protein (NPP1) family.</text>
</comment>
<name>A0A9N9PU04_9HELO</name>
<dbReference type="AlphaFoldDB" id="A0A9N9PU04"/>
<reference evidence="4" key="1">
    <citation type="submission" date="2021-07" db="EMBL/GenBank/DDBJ databases">
        <authorList>
            <person name="Durling M."/>
        </authorList>
    </citation>
    <scope>NUCLEOTIDE SEQUENCE</scope>
</reference>
<evidence type="ECO:0000313" key="4">
    <source>
        <dbReference type="EMBL" id="CAG8959721.1"/>
    </source>
</evidence>
<feature type="chain" id="PRO_5040444358" evidence="3">
    <location>
        <begin position="23"/>
        <end position="203"/>
    </location>
</feature>
<evidence type="ECO:0000256" key="2">
    <source>
        <dbReference type="ARBA" id="ARBA00023026"/>
    </source>
</evidence>
<organism evidence="4 5">
    <name type="scientific">Hymenoscyphus fraxineus</name>
    <dbReference type="NCBI Taxonomy" id="746836"/>
    <lineage>
        <taxon>Eukaryota</taxon>
        <taxon>Fungi</taxon>
        <taxon>Dikarya</taxon>
        <taxon>Ascomycota</taxon>
        <taxon>Pezizomycotina</taxon>
        <taxon>Leotiomycetes</taxon>
        <taxon>Helotiales</taxon>
        <taxon>Helotiaceae</taxon>
        <taxon>Hymenoscyphus</taxon>
    </lineage>
</organism>
<dbReference type="Pfam" id="PF05630">
    <property type="entry name" value="NPP1"/>
    <property type="match status" value="2"/>
</dbReference>
<dbReference type="PIRSF" id="PIRSF029958">
    <property type="entry name" value="Necrosis-inducing_protein"/>
    <property type="match status" value="1"/>
</dbReference>
<sequence length="203" mass="21788">MAILSRFLQLSVGLLASTTVIAAPVEPRAVIGHDKVASFAETVPGGTPGEVYKAYQPLLKVNNGCVPFPAVSANGDTGYFPKDSPSSGLGHRHDWEAVIVWLQSGTATNRENILAVCPSAHGDFECSKSPNLDGVTPLIKYESIFPVNHALGFTNIKGGKQPLIAWESLPEPARTALINTDFRDANVPFKDENFNNNLGRANF</sequence>